<keyword evidence="1" id="KW-1133">Transmembrane helix</keyword>
<evidence type="ECO:0000256" key="1">
    <source>
        <dbReference type="SAM" id="Phobius"/>
    </source>
</evidence>
<sequence>MVICLKMSIFKNMKLIILTIFIFLAGISFPAGDACAGVVKSSDRMESNYALHHRIIIYNDLTSFQTKPDKKKFVSQEYSADRPLIKDAVKPVNMADFENGGRATLPIYNLTLNTPYTSLSFMQSNLMSGEGEGKEEGEIDSMSVGSFLDSFKDDPKFRTIYFTSKDLIFGYKKTIANVLNLDFEMENDDYKKLALSQSRNQNRFEKKLTESERKHVVQQASHIFKYITESYKPILYTLLAMIASLYICFRYILSRYI</sequence>
<keyword evidence="1" id="KW-0472">Membrane</keyword>
<name>A0A3B0TCH4_9ZZZZ</name>
<gene>
    <name evidence="2" type="ORF">MNBD_ALPHA01-1159</name>
</gene>
<dbReference type="AlphaFoldDB" id="A0A3B0TCH4"/>
<proteinExistence type="predicted"/>
<reference evidence="2" key="1">
    <citation type="submission" date="2018-06" db="EMBL/GenBank/DDBJ databases">
        <authorList>
            <person name="Zhirakovskaya E."/>
        </authorList>
    </citation>
    <scope>NUCLEOTIDE SEQUENCE</scope>
</reference>
<protein>
    <submittedName>
        <fullName evidence="2">Uncharacterized protein</fullName>
    </submittedName>
</protein>
<accession>A0A3B0TCH4</accession>
<feature type="transmembrane region" description="Helical" evidence="1">
    <location>
        <begin position="234"/>
        <end position="253"/>
    </location>
</feature>
<keyword evidence="1" id="KW-0812">Transmembrane</keyword>
<organism evidence="2">
    <name type="scientific">hydrothermal vent metagenome</name>
    <dbReference type="NCBI Taxonomy" id="652676"/>
    <lineage>
        <taxon>unclassified sequences</taxon>
        <taxon>metagenomes</taxon>
        <taxon>ecological metagenomes</taxon>
    </lineage>
</organism>
<evidence type="ECO:0000313" key="2">
    <source>
        <dbReference type="EMBL" id="VAW04626.1"/>
    </source>
</evidence>
<dbReference type="EMBL" id="UOEJ01000195">
    <property type="protein sequence ID" value="VAW04626.1"/>
    <property type="molecule type" value="Genomic_DNA"/>
</dbReference>